<dbReference type="Gene3D" id="2.60.120.260">
    <property type="entry name" value="Galactose-binding domain-like"/>
    <property type="match status" value="1"/>
</dbReference>
<protein>
    <recommendedName>
        <fullName evidence="4">F5/8 type C domain-containing protein</fullName>
    </recommendedName>
</protein>
<evidence type="ECO:0000313" key="3">
    <source>
        <dbReference type="Proteomes" id="UP000600139"/>
    </source>
</evidence>
<keyword evidence="3" id="KW-1185">Reference proteome</keyword>
<evidence type="ECO:0000256" key="1">
    <source>
        <dbReference type="SAM" id="SignalP"/>
    </source>
</evidence>
<feature type="chain" id="PRO_5037598296" description="F5/8 type C domain-containing protein" evidence="1">
    <location>
        <begin position="21"/>
        <end position="692"/>
    </location>
</feature>
<dbReference type="Proteomes" id="UP000600139">
    <property type="component" value="Unassembled WGS sequence"/>
</dbReference>
<accession>A0A934V811</accession>
<dbReference type="InterPro" id="IPR008979">
    <property type="entry name" value="Galactose-bd-like_sf"/>
</dbReference>
<proteinExistence type="predicted"/>
<evidence type="ECO:0008006" key="4">
    <source>
        <dbReference type="Google" id="ProtNLM"/>
    </source>
</evidence>
<organism evidence="2 3">
    <name type="scientific">Luteolibacter yonseiensis</name>
    <dbReference type="NCBI Taxonomy" id="1144680"/>
    <lineage>
        <taxon>Bacteria</taxon>
        <taxon>Pseudomonadati</taxon>
        <taxon>Verrucomicrobiota</taxon>
        <taxon>Verrucomicrobiia</taxon>
        <taxon>Verrucomicrobiales</taxon>
        <taxon>Verrucomicrobiaceae</taxon>
        <taxon>Luteolibacter</taxon>
    </lineage>
</organism>
<reference evidence="2" key="1">
    <citation type="submission" date="2021-01" db="EMBL/GenBank/DDBJ databases">
        <title>Modified the classification status of verrucomicrobia.</title>
        <authorList>
            <person name="Feng X."/>
        </authorList>
    </citation>
    <scope>NUCLEOTIDE SEQUENCE</scope>
    <source>
        <strain evidence="2">JCM 18052</strain>
    </source>
</reference>
<gene>
    <name evidence="2" type="ORF">JIN84_14040</name>
</gene>
<dbReference type="SUPFAM" id="SSF49785">
    <property type="entry name" value="Galactose-binding domain-like"/>
    <property type="match status" value="1"/>
</dbReference>
<sequence>MMFRSFLPAALIITAVPALHGAVSPAGRNSQEAESAEGRHKLAVAELRRVAGPAIDKMSSSLETRSFIRDLLESKERMGDLMLAGPLENPEKTLRILAAIWKADPQGVLDRHEQTTAAAVALMFAKEKWPEDKAINRYNFYRDSRLAGQLHPQFDTFETWEKCLVVSGGQNGGWSDNGEAWGDDSFVWLRDNVKLPAKDYLDACWQAPYKLNNLFGDSIHGQNYYAPFTHVIHAERVRDVGGVCGSLSHYGANAARANGLPATTMGEPGHCAYAVRVARGDWEPAYTLSWERGLHMSLWGKTWTQLILQEKVIGDREHYPKSMAHVWQARAVKEKNPDLAEQAYAAALEVQPQNYAAWTESVDFLKESRKPTAEAWEVIAKSICTALAEYPEAAWDVLARIQEPAMKALPVERREAFFLKYHELICKQEGPGMWAFDKALDAQSKALGADDAQGLVFFEKVLALQSVSKTWFAPTIAWGQKRFGEGDSAGEFFAVLGRVFASATSGGNEQGIKAALAPAVIAAEKAGNIDAFQALGKAGAAYRKTSSAKVEPFSGMLLSSGGLLQPSSTCQYDSPVNHWGVLEETGGSFHTDRQVRPNVVVRLGKLGDVSGIVITGTDYGQNAGRQMPLKVSISEDGTKWREVFRTTESEGPWRIPLTGKASRVLYVKAERDDDRDEFFHLAGIRVYGRKLQ</sequence>
<evidence type="ECO:0000313" key="2">
    <source>
        <dbReference type="EMBL" id="MBK1816742.1"/>
    </source>
</evidence>
<feature type="signal peptide" evidence="1">
    <location>
        <begin position="1"/>
        <end position="20"/>
    </location>
</feature>
<keyword evidence="1" id="KW-0732">Signal</keyword>
<dbReference type="RefSeq" id="WP_200351668.1">
    <property type="nucleotide sequence ID" value="NZ_BAABHZ010000006.1"/>
</dbReference>
<dbReference type="EMBL" id="JAENIK010000011">
    <property type="protein sequence ID" value="MBK1816742.1"/>
    <property type="molecule type" value="Genomic_DNA"/>
</dbReference>
<dbReference type="AlphaFoldDB" id="A0A934V811"/>
<comment type="caution">
    <text evidence="2">The sequence shown here is derived from an EMBL/GenBank/DDBJ whole genome shotgun (WGS) entry which is preliminary data.</text>
</comment>
<name>A0A934V811_9BACT</name>